<dbReference type="Proteomes" id="UP001500748">
    <property type="component" value="Unassembled WGS sequence"/>
</dbReference>
<gene>
    <name evidence="2" type="ORF">GCM10022423_36620</name>
</gene>
<dbReference type="InterPro" id="IPR054191">
    <property type="entry name" value="DUF6896"/>
</dbReference>
<name>A0ABP7GWV4_9FLAO</name>
<protein>
    <recommendedName>
        <fullName evidence="1">DUF6896 domain-containing protein</fullName>
    </recommendedName>
</protein>
<accession>A0ABP7GWV4</accession>
<feature type="domain" description="DUF6896" evidence="1">
    <location>
        <begin position="86"/>
        <end position="185"/>
    </location>
</feature>
<evidence type="ECO:0000313" key="2">
    <source>
        <dbReference type="EMBL" id="GAA3777702.1"/>
    </source>
</evidence>
<organism evidence="2 3">
    <name type="scientific">Flavobacterium ginsengiterrae</name>
    <dbReference type="NCBI Taxonomy" id="871695"/>
    <lineage>
        <taxon>Bacteria</taxon>
        <taxon>Pseudomonadati</taxon>
        <taxon>Bacteroidota</taxon>
        <taxon>Flavobacteriia</taxon>
        <taxon>Flavobacteriales</taxon>
        <taxon>Flavobacteriaceae</taxon>
        <taxon>Flavobacterium</taxon>
    </lineage>
</organism>
<sequence>MERKTEIVTINSVDQIPSLEEIRQISRTKKLRIVFEDSVQSLRESIGQNLKKELDGFLVGIHTINPEINISKLITDKEIEDHQIFFENCAKDYRELAERLIFYLAKKLKTEINLEFPLSTFNKYKTGWRKVDEWKYFVHGYHCLFKNTRTKLEIEVPLVFGLEFGDLDPYFFINYIKTNPQYNPLPVNFFDEYHDGCRINDKMLALGKFEIINSNIKDHFGIAVTDRNKVQIKVYDPEQDYIKPKFNFWKFIGIK</sequence>
<keyword evidence="3" id="KW-1185">Reference proteome</keyword>
<dbReference type="RefSeq" id="WP_345146102.1">
    <property type="nucleotide sequence ID" value="NZ_BAABDU010000006.1"/>
</dbReference>
<comment type="caution">
    <text evidence="2">The sequence shown here is derived from an EMBL/GenBank/DDBJ whole genome shotgun (WGS) entry which is preliminary data.</text>
</comment>
<evidence type="ECO:0000259" key="1">
    <source>
        <dbReference type="Pfam" id="PF21837"/>
    </source>
</evidence>
<dbReference type="Pfam" id="PF21837">
    <property type="entry name" value="DUF6896"/>
    <property type="match status" value="1"/>
</dbReference>
<reference evidence="3" key="1">
    <citation type="journal article" date="2019" name="Int. J. Syst. Evol. Microbiol.">
        <title>The Global Catalogue of Microorganisms (GCM) 10K type strain sequencing project: providing services to taxonomists for standard genome sequencing and annotation.</title>
        <authorList>
            <consortium name="The Broad Institute Genomics Platform"/>
            <consortium name="The Broad Institute Genome Sequencing Center for Infectious Disease"/>
            <person name="Wu L."/>
            <person name="Ma J."/>
        </authorList>
    </citation>
    <scope>NUCLEOTIDE SEQUENCE [LARGE SCALE GENOMIC DNA]</scope>
    <source>
        <strain evidence="3">JCM 17337</strain>
    </source>
</reference>
<proteinExistence type="predicted"/>
<dbReference type="EMBL" id="BAABDU010000006">
    <property type="protein sequence ID" value="GAA3777702.1"/>
    <property type="molecule type" value="Genomic_DNA"/>
</dbReference>
<evidence type="ECO:0000313" key="3">
    <source>
        <dbReference type="Proteomes" id="UP001500748"/>
    </source>
</evidence>